<proteinExistence type="predicted"/>
<dbReference type="Gene3D" id="2.40.30.100">
    <property type="entry name" value="AF2212/PG0164-like"/>
    <property type="match status" value="1"/>
</dbReference>
<evidence type="ECO:0000313" key="2">
    <source>
        <dbReference type="Proteomes" id="UP000016568"/>
    </source>
</evidence>
<dbReference type="EMBL" id="BASZ01000008">
    <property type="protein sequence ID" value="GAD50348.1"/>
    <property type="molecule type" value="Genomic_DNA"/>
</dbReference>
<dbReference type="Proteomes" id="UP000016568">
    <property type="component" value="Unassembled WGS sequence"/>
</dbReference>
<organism evidence="1 2">
    <name type="scientific">Caenibius tardaugens NBRC 16725</name>
    <dbReference type="NCBI Taxonomy" id="1219035"/>
    <lineage>
        <taxon>Bacteria</taxon>
        <taxon>Pseudomonadati</taxon>
        <taxon>Pseudomonadota</taxon>
        <taxon>Alphaproteobacteria</taxon>
        <taxon>Sphingomonadales</taxon>
        <taxon>Erythrobacteraceae</taxon>
        <taxon>Caenibius</taxon>
    </lineage>
</organism>
<gene>
    <name evidence="1" type="ORF">NT2_08_01350</name>
</gene>
<accession>U3A6J9</accession>
<name>U3A6J9_9SPHN</name>
<keyword evidence="2" id="KW-1185">Reference proteome</keyword>
<sequence length="85" mass="9423">MWFFVDIAGEAADQIADYAFMRRLEFGRARGFGSVKVMARVGESRWSTSVFPNGDGQWMLPVKAAIRRAEAIADGDLVRGELALI</sequence>
<evidence type="ECO:0008006" key="3">
    <source>
        <dbReference type="Google" id="ProtNLM"/>
    </source>
</evidence>
<evidence type="ECO:0000313" key="1">
    <source>
        <dbReference type="EMBL" id="GAD50348.1"/>
    </source>
</evidence>
<dbReference type="SUPFAM" id="SSF141694">
    <property type="entry name" value="AF2212/PG0164-like"/>
    <property type="match status" value="1"/>
</dbReference>
<protein>
    <recommendedName>
        <fullName evidence="3">DUF1905 domain-containing protein</fullName>
    </recommendedName>
</protein>
<reference evidence="1 2" key="1">
    <citation type="submission" date="2013-09" db="EMBL/GenBank/DDBJ databases">
        <title>Whole genome shotgun sequence of Novosphingobium tardaugens NBRC 16725.</title>
        <authorList>
            <person name="Isaki S."/>
            <person name="Hosoyama A."/>
            <person name="Tsuchikane K."/>
            <person name="Katsumata H."/>
            <person name="Ando Y."/>
            <person name="Yamazaki S."/>
            <person name="Fujita N."/>
        </authorList>
    </citation>
    <scope>NUCLEOTIDE SEQUENCE [LARGE SCALE GENOMIC DNA]</scope>
    <source>
        <strain evidence="1 2">NBRC 16725</strain>
    </source>
</reference>
<dbReference type="InterPro" id="IPR015018">
    <property type="entry name" value="DUF1905"/>
</dbReference>
<dbReference type="InterPro" id="IPR037079">
    <property type="entry name" value="AF2212/PG0164-like_sf"/>
</dbReference>
<dbReference type="Pfam" id="PF08922">
    <property type="entry name" value="DUF1905"/>
    <property type="match status" value="1"/>
</dbReference>
<comment type="caution">
    <text evidence="1">The sequence shown here is derived from an EMBL/GenBank/DDBJ whole genome shotgun (WGS) entry which is preliminary data.</text>
</comment>
<dbReference type="AlphaFoldDB" id="U3A6J9"/>